<protein>
    <submittedName>
        <fullName evidence="5">Spermidine/putrescine transport system substrate-binding protein</fullName>
    </submittedName>
</protein>
<dbReference type="Gene3D" id="3.40.190.10">
    <property type="entry name" value="Periplasmic binding protein-like II"/>
    <property type="match status" value="2"/>
</dbReference>
<dbReference type="GO" id="GO:0042597">
    <property type="term" value="C:periplasmic space"/>
    <property type="evidence" value="ECO:0007669"/>
    <property type="project" value="UniProtKB-SubCell"/>
</dbReference>
<sequence length="375" mass="40326">MDDINVLADRRGALGRRAVLAGLAGGAAFTLTGCQTGSAPATAPPPEPLQLFSGADPVAAANISAFAGAPWVKIDVYDSSEDMVTKLLDPKRTVKYDVIVASSHYVGDLAAAGLLLPLDRAKLKNFDNLDVAHLGLEFDPENRWSVPKNSGATGFVYDTTVIPRELTSWADFLDAAQHEASGRTSLLEDPLEIGCAVLAARGLDPNTEDVAALRQIQPFLVDVLAPHIAGFDSKIGIGALAADRYALSQCYNGDARKGILKSADPAKWRFVYPKPTANMWMDNWCILAEASQPDVAHAFIDHLLHRDASAEEVRVHGYDTCIGGLRDEVARLDVELPELVFPTEDVRTRATRLKSNQGTSVIAEAVNAMRSKLGR</sequence>
<evidence type="ECO:0000256" key="3">
    <source>
        <dbReference type="ARBA" id="ARBA00022729"/>
    </source>
</evidence>
<evidence type="ECO:0000256" key="1">
    <source>
        <dbReference type="ARBA" id="ARBA00004418"/>
    </source>
</evidence>
<evidence type="ECO:0000313" key="6">
    <source>
        <dbReference type="Proteomes" id="UP000239485"/>
    </source>
</evidence>
<keyword evidence="4" id="KW-0574">Periplasm</keyword>
<accession>A0A2S6IUB4</accession>
<comment type="subcellular location">
    <subcellularLocation>
        <location evidence="1">Periplasm</location>
    </subcellularLocation>
</comment>
<dbReference type="AlphaFoldDB" id="A0A2S6IUB4"/>
<dbReference type="InterPro" id="IPR006059">
    <property type="entry name" value="SBP"/>
</dbReference>
<dbReference type="OrthoDB" id="9769319at2"/>
<name>A0A2S6IUB4_9ACTN</name>
<evidence type="ECO:0000313" key="5">
    <source>
        <dbReference type="EMBL" id="PPK97646.1"/>
    </source>
</evidence>
<dbReference type="PROSITE" id="PS51318">
    <property type="entry name" value="TAT"/>
    <property type="match status" value="1"/>
</dbReference>
<reference evidence="5 6" key="1">
    <citation type="submission" date="2018-02" db="EMBL/GenBank/DDBJ databases">
        <title>Genomic Encyclopedia of Archaeal and Bacterial Type Strains, Phase II (KMG-II): from individual species to whole genera.</title>
        <authorList>
            <person name="Goeker M."/>
        </authorList>
    </citation>
    <scope>NUCLEOTIDE SEQUENCE [LARGE SCALE GENOMIC DNA]</scope>
    <source>
        <strain evidence="5 6">DSM 22857</strain>
    </source>
</reference>
<evidence type="ECO:0000256" key="4">
    <source>
        <dbReference type="ARBA" id="ARBA00022764"/>
    </source>
</evidence>
<dbReference type="InterPro" id="IPR006311">
    <property type="entry name" value="TAT_signal"/>
</dbReference>
<dbReference type="GO" id="GO:0015846">
    <property type="term" value="P:polyamine transport"/>
    <property type="evidence" value="ECO:0007669"/>
    <property type="project" value="InterPro"/>
</dbReference>
<dbReference type="EMBL" id="PTJD01000003">
    <property type="protein sequence ID" value="PPK97646.1"/>
    <property type="molecule type" value="Genomic_DNA"/>
</dbReference>
<proteinExistence type="predicted"/>
<dbReference type="Proteomes" id="UP000239485">
    <property type="component" value="Unassembled WGS sequence"/>
</dbReference>
<evidence type="ECO:0000256" key="2">
    <source>
        <dbReference type="ARBA" id="ARBA00022448"/>
    </source>
</evidence>
<comment type="caution">
    <text evidence="5">The sequence shown here is derived from an EMBL/GenBank/DDBJ whole genome shotgun (WGS) entry which is preliminary data.</text>
</comment>
<dbReference type="SUPFAM" id="SSF53850">
    <property type="entry name" value="Periplasmic binding protein-like II"/>
    <property type="match status" value="1"/>
</dbReference>
<keyword evidence="2" id="KW-0813">Transport</keyword>
<keyword evidence="3" id="KW-0732">Signal</keyword>
<dbReference type="Pfam" id="PF13416">
    <property type="entry name" value="SBP_bac_8"/>
    <property type="match status" value="1"/>
</dbReference>
<dbReference type="GO" id="GO:0019808">
    <property type="term" value="F:polyamine binding"/>
    <property type="evidence" value="ECO:0007669"/>
    <property type="project" value="InterPro"/>
</dbReference>
<dbReference type="PANTHER" id="PTHR30222:SF17">
    <property type="entry name" value="SPERMIDINE_PUTRESCINE-BINDING PERIPLASMIC PROTEIN"/>
    <property type="match status" value="1"/>
</dbReference>
<dbReference type="RefSeq" id="WP_104431828.1">
    <property type="nucleotide sequence ID" value="NZ_PTJD01000003.1"/>
</dbReference>
<dbReference type="CDD" id="cd13590">
    <property type="entry name" value="PBP2_PotD_PotF_like"/>
    <property type="match status" value="1"/>
</dbReference>
<keyword evidence="6" id="KW-1185">Reference proteome</keyword>
<dbReference type="PANTHER" id="PTHR30222">
    <property type="entry name" value="SPERMIDINE/PUTRESCINE-BINDING PERIPLASMIC PROTEIN"/>
    <property type="match status" value="1"/>
</dbReference>
<dbReference type="PRINTS" id="PR00909">
    <property type="entry name" value="SPERMDNBNDNG"/>
</dbReference>
<organism evidence="5 6">
    <name type="scientific">Kineococcus xinjiangensis</name>
    <dbReference type="NCBI Taxonomy" id="512762"/>
    <lineage>
        <taxon>Bacteria</taxon>
        <taxon>Bacillati</taxon>
        <taxon>Actinomycetota</taxon>
        <taxon>Actinomycetes</taxon>
        <taxon>Kineosporiales</taxon>
        <taxon>Kineosporiaceae</taxon>
        <taxon>Kineococcus</taxon>
    </lineage>
</organism>
<gene>
    <name evidence="5" type="ORF">CLV92_103180</name>
</gene>
<dbReference type="InterPro" id="IPR001188">
    <property type="entry name" value="Sperm_putr-bd"/>
</dbReference>